<name>A0ABQ4PY17_9PROT</name>
<evidence type="ECO:0000256" key="1">
    <source>
        <dbReference type="HAMAP-Rule" id="MF_00469"/>
    </source>
</evidence>
<sequence length="238" mass="26465">MTATICSLYQFADCPDFEVLRVDLLATTRQLGIKGSLLAAPEGLNGTISGTQDAIDRFVIYLTHDPIFAGRFAHAEIKYATAEHNPFVRMKVRLKREIVTLRAPDADPRQRTGTYVTPTDWNALIEDPEIVLVDTRNAYETQAGMFRGAVDPSIRTFTGFKQWASENLNPDRDKKIAMYCTGGIRCEKASAYLLNQGFQHVYQLKGGILAYMDKVPADESQFEGACFVFDARGAVAPL</sequence>
<comment type="similarity">
    <text evidence="1">Belongs to the TrhO family.</text>
</comment>
<accession>A0ABQ4PY17</accession>
<dbReference type="InterPro" id="IPR001763">
    <property type="entry name" value="Rhodanese-like_dom"/>
</dbReference>
<dbReference type="PROSITE" id="PS50206">
    <property type="entry name" value="RHODANESE_3"/>
    <property type="match status" value="1"/>
</dbReference>
<dbReference type="EMBL" id="BPFZ01000011">
    <property type="protein sequence ID" value="GIU67569.1"/>
    <property type="molecule type" value="Genomic_DNA"/>
</dbReference>
<dbReference type="InterPro" id="IPR020936">
    <property type="entry name" value="TrhO"/>
</dbReference>
<proteinExistence type="inferred from homology"/>
<dbReference type="PANTHER" id="PTHR43268">
    <property type="entry name" value="THIOSULFATE SULFURTRANSFERASE/RHODANESE-LIKE DOMAIN-CONTAINING PROTEIN 2"/>
    <property type="match status" value="1"/>
</dbReference>
<evidence type="ECO:0000259" key="2">
    <source>
        <dbReference type="PROSITE" id="PS50206"/>
    </source>
</evidence>
<reference evidence="3" key="2">
    <citation type="journal article" date="2023" name="ISME Commun">
        <title>Characterization of a bloom-associated alphaproteobacterial lineage, 'Candidatus Phycosocius': insights into freshwater algal-bacterial interactions.</title>
        <authorList>
            <person name="Tanabe Y."/>
            <person name="Yamaguchi H."/>
            <person name="Yoshida M."/>
            <person name="Kai A."/>
            <person name="Okazaki Y."/>
        </authorList>
    </citation>
    <scope>NUCLEOTIDE SEQUENCE</scope>
    <source>
        <strain evidence="3">BOTRYCO-1</strain>
    </source>
</reference>
<dbReference type="SUPFAM" id="SSF52821">
    <property type="entry name" value="Rhodanese/Cell cycle control phosphatase"/>
    <property type="match status" value="1"/>
</dbReference>
<organism evidence="3 4">
    <name type="scientific">Candidatus Phycosocius spiralis</name>
    <dbReference type="NCBI Taxonomy" id="2815099"/>
    <lineage>
        <taxon>Bacteria</taxon>
        <taxon>Pseudomonadati</taxon>
        <taxon>Pseudomonadota</taxon>
        <taxon>Alphaproteobacteria</taxon>
        <taxon>Caulobacterales</taxon>
        <taxon>Caulobacterales incertae sedis</taxon>
        <taxon>Candidatus Phycosocius</taxon>
    </lineage>
</organism>
<dbReference type="RefSeq" id="WP_284360513.1">
    <property type="nucleotide sequence ID" value="NZ_BPFZ01000011.1"/>
</dbReference>
<comment type="function">
    <text evidence="1">Catalyzes oxygen-dependent 5-hydroxyuridine (ho5U) modification at position 34 in tRNAs.</text>
</comment>
<reference evidence="3" key="1">
    <citation type="submission" date="2021-05" db="EMBL/GenBank/DDBJ databases">
        <authorList>
            <person name="Tanabe Y."/>
        </authorList>
    </citation>
    <scope>NUCLEOTIDE SEQUENCE</scope>
    <source>
        <strain evidence="3">BOTRYCO-1</strain>
    </source>
</reference>
<keyword evidence="4" id="KW-1185">Reference proteome</keyword>
<dbReference type="Gene3D" id="3.40.250.10">
    <property type="entry name" value="Rhodanese-like domain"/>
    <property type="match status" value="1"/>
</dbReference>
<dbReference type="Pfam" id="PF00581">
    <property type="entry name" value="Rhodanese"/>
    <property type="match status" value="1"/>
</dbReference>
<dbReference type="HAMAP" id="MF_00469">
    <property type="entry name" value="TrhO"/>
    <property type="match status" value="1"/>
</dbReference>
<feature type="domain" description="Rhodanese" evidence="2">
    <location>
        <begin position="126"/>
        <end position="220"/>
    </location>
</feature>
<keyword evidence="1" id="KW-0819">tRNA processing</keyword>
<comment type="catalytic activity">
    <reaction evidence="1">
        <text>uridine(34) in tRNA + AH2 + O2 = 5-hydroxyuridine(34) in tRNA + A + H2O</text>
        <dbReference type="Rhea" id="RHEA:64224"/>
        <dbReference type="Rhea" id="RHEA-COMP:11727"/>
        <dbReference type="Rhea" id="RHEA-COMP:13381"/>
        <dbReference type="ChEBI" id="CHEBI:13193"/>
        <dbReference type="ChEBI" id="CHEBI:15377"/>
        <dbReference type="ChEBI" id="CHEBI:15379"/>
        <dbReference type="ChEBI" id="CHEBI:17499"/>
        <dbReference type="ChEBI" id="CHEBI:65315"/>
        <dbReference type="ChEBI" id="CHEBI:136877"/>
    </reaction>
</comment>
<dbReference type="Pfam" id="PF17773">
    <property type="entry name" value="UPF0176_N"/>
    <property type="match status" value="1"/>
</dbReference>
<gene>
    <name evidence="1" type="primary">trhO</name>
    <name evidence="3" type="ORF">PsB1_1723</name>
</gene>
<dbReference type="EC" id="1.14.-.-" evidence="1"/>
<dbReference type="Proteomes" id="UP001161064">
    <property type="component" value="Unassembled WGS sequence"/>
</dbReference>
<dbReference type="PANTHER" id="PTHR43268:SF3">
    <property type="entry name" value="RHODANESE-LIKE DOMAIN-CONTAINING PROTEIN 7-RELATED"/>
    <property type="match status" value="1"/>
</dbReference>
<keyword evidence="1" id="KW-0560">Oxidoreductase</keyword>
<protein>
    <recommendedName>
        <fullName evidence="1">tRNA uridine(34) hydroxylase</fullName>
        <ecNumber evidence="1">1.14.-.-</ecNumber>
    </recommendedName>
    <alternativeName>
        <fullName evidence="1">tRNA hydroxylation protein O</fullName>
    </alternativeName>
</protein>
<dbReference type="InterPro" id="IPR036873">
    <property type="entry name" value="Rhodanese-like_dom_sf"/>
</dbReference>
<dbReference type="InterPro" id="IPR040503">
    <property type="entry name" value="TRHO_N"/>
</dbReference>
<dbReference type="SMART" id="SM00450">
    <property type="entry name" value="RHOD"/>
    <property type="match status" value="1"/>
</dbReference>
<dbReference type="Gene3D" id="3.30.70.100">
    <property type="match status" value="1"/>
</dbReference>
<evidence type="ECO:0000313" key="3">
    <source>
        <dbReference type="EMBL" id="GIU67569.1"/>
    </source>
</evidence>
<comment type="caution">
    <text evidence="3">The sequence shown here is derived from an EMBL/GenBank/DDBJ whole genome shotgun (WGS) entry which is preliminary data.</text>
</comment>
<evidence type="ECO:0000313" key="4">
    <source>
        <dbReference type="Proteomes" id="UP001161064"/>
    </source>
</evidence>
<dbReference type="CDD" id="cd01518">
    <property type="entry name" value="RHOD_YceA"/>
    <property type="match status" value="1"/>
</dbReference>